<accession>A0A0M5LIW7</accession>
<keyword evidence="2" id="KW-0227">DNA damage</keyword>
<dbReference type="KEGG" id="tho:SP60_00050"/>
<gene>
    <name evidence="5" type="ORF">SP60_00050</name>
</gene>
<dbReference type="AlphaFoldDB" id="A0A0M5LIW7"/>
<proteinExistence type="inferred from homology"/>
<dbReference type="GO" id="GO:0006310">
    <property type="term" value="P:DNA recombination"/>
    <property type="evidence" value="ECO:0007669"/>
    <property type="project" value="UniProtKB-UniRule"/>
</dbReference>
<dbReference type="InterPro" id="IPR000424">
    <property type="entry name" value="Primosome_PriB/ssb"/>
</dbReference>
<evidence type="ECO:0000256" key="1">
    <source>
        <dbReference type="ARBA" id="ARBA00023125"/>
    </source>
</evidence>
<dbReference type="Gene3D" id="2.40.50.140">
    <property type="entry name" value="Nucleic acid-binding proteins"/>
    <property type="match status" value="1"/>
</dbReference>
<dbReference type="EMBL" id="CP010552">
    <property type="protein sequence ID" value="ALE51790.1"/>
    <property type="molecule type" value="Genomic_DNA"/>
</dbReference>
<dbReference type="CDD" id="cd04496">
    <property type="entry name" value="SSB_OBF"/>
    <property type="match status" value="1"/>
</dbReference>
<reference evidence="5 6" key="1">
    <citation type="journal article" date="2015" name="Genome Announc.">
        <title>Genome Sequence of 'Candidatus Thioglobus autotrophica' Strain EF1, a Chemoautotroph from the SUP05 Clade of Marine Gammaproteobacteria.</title>
        <authorList>
            <person name="Shah V."/>
            <person name="Morris R.M."/>
        </authorList>
    </citation>
    <scope>NUCLEOTIDE SEQUENCE [LARGE SCALE GENOMIC DNA]</scope>
    <source>
        <strain evidence="5 6">EF1</strain>
    </source>
</reference>
<keyword evidence="2" id="KW-0234">DNA repair</keyword>
<dbReference type="InterPro" id="IPR011344">
    <property type="entry name" value="ssDNA-bd"/>
</dbReference>
<dbReference type="PANTHER" id="PTHR10302:SF27">
    <property type="entry name" value="SINGLE-STRANDED DNA-BINDING PROTEIN"/>
    <property type="match status" value="1"/>
</dbReference>
<dbReference type="GO" id="GO:0009295">
    <property type="term" value="C:nucleoid"/>
    <property type="evidence" value="ECO:0007669"/>
    <property type="project" value="TreeGrafter"/>
</dbReference>
<sequence length="157" mass="16867">MAGINKVILVGNLGQKPEVKFASNGNAIANLSVATSESWTDKNTGQKQEKTEWHRVSLFGKLAEIAGQYLDKGSKVYVEGKLQTRKWQDKSGADRYTTEVVVSGFNGTLQMLDRRDGAGSAPQAGGQQSAPSAPRAQAPTQDPITPVDNGFDDDIPF</sequence>
<feature type="compositionally biased region" description="Low complexity" evidence="4">
    <location>
        <begin position="118"/>
        <end position="141"/>
    </location>
</feature>
<dbReference type="NCBIfam" id="TIGR00621">
    <property type="entry name" value="ssb"/>
    <property type="match status" value="1"/>
</dbReference>
<keyword evidence="2" id="KW-0233">DNA recombination</keyword>
<dbReference type="PANTHER" id="PTHR10302">
    <property type="entry name" value="SINGLE-STRANDED DNA-BINDING PROTEIN"/>
    <property type="match status" value="1"/>
</dbReference>
<dbReference type="Pfam" id="PF00436">
    <property type="entry name" value="SSB"/>
    <property type="match status" value="1"/>
</dbReference>
<dbReference type="GO" id="GO:0003697">
    <property type="term" value="F:single-stranded DNA binding"/>
    <property type="evidence" value="ECO:0007669"/>
    <property type="project" value="UniProtKB-UniRule"/>
</dbReference>
<evidence type="ECO:0000313" key="5">
    <source>
        <dbReference type="EMBL" id="ALE51790.1"/>
    </source>
</evidence>
<comment type="caution">
    <text evidence="2">Lacks conserved residue(s) required for the propagation of feature annotation.</text>
</comment>
<keyword evidence="6" id="KW-1185">Reference proteome</keyword>
<dbReference type="SUPFAM" id="SSF50249">
    <property type="entry name" value="Nucleic acid-binding proteins"/>
    <property type="match status" value="1"/>
</dbReference>
<organism evidence="5 6">
    <name type="scientific">Candidatus Thioglobus autotrophicus</name>
    <dbReference type="NCBI Taxonomy" id="1705394"/>
    <lineage>
        <taxon>Bacteria</taxon>
        <taxon>Pseudomonadati</taxon>
        <taxon>Pseudomonadota</taxon>
        <taxon>Gammaproteobacteria</taxon>
        <taxon>Candidatus Pseudothioglobaceae</taxon>
        <taxon>Candidatus Thioglobus</taxon>
    </lineage>
</organism>
<evidence type="ECO:0000256" key="4">
    <source>
        <dbReference type="SAM" id="MobiDB-lite"/>
    </source>
</evidence>
<evidence type="ECO:0000256" key="3">
    <source>
        <dbReference type="RuleBase" id="RU000524"/>
    </source>
</evidence>
<feature type="region of interest" description="Disordered" evidence="4">
    <location>
        <begin position="112"/>
        <end position="157"/>
    </location>
</feature>
<dbReference type="GO" id="GO:0006260">
    <property type="term" value="P:DNA replication"/>
    <property type="evidence" value="ECO:0007669"/>
    <property type="project" value="UniProtKB-UniRule"/>
</dbReference>
<evidence type="ECO:0000313" key="6">
    <source>
        <dbReference type="Proteomes" id="UP000058020"/>
    </source>
</evidence>
<dbReference type="OrthoDB" id="9809878at2"/>
<dbReference type="Proteomes" id="UP000058020">
    <property type="component" value="Chromosome"/>
</dbReference>
<keyword evidence="1 2" id="KW-0238">DNA-binding</keyword>
<dbReference type="PROSITE" id="PS50935">
    <property type="entry name" value="SSB"/>
    <property type="match status" value="1"/>
</dbReference>
<comment type="function">
    <text evidence="2">Plays an important role in DNA replication, recombination and repair. Binds to ssDNA and to an array of partner proteins to recruit them to their sites of action during DNA metabolism.</text>
</comment>
<keyword evidence="2" id="KW-0235">DNA replication</keyword>
<feature type="short sequence motif" description="Important for interaction with partner proteins" evidence="2">
    <location>
        <begin position="152"/>
        <end position="157"/>
    </location>
</feature>
<dbReference type="GO" id="GO:0006281">
    <property type="term" value="P:DNA repair"/>
    <property type="evidence" value="ECO:0007669"/>
    <property type="project" value="UniProtKB-UniRule"/>
</dbReference>
<name>A0A0M5LIW7_9GAMM</name>
<dbReference type="InterPro" id="IPR012340">
    <property type="entry name" value="NA-bd_OB-fold"/>
</dbReference>
<dbReference type="PATRIC" id="fig|1705394.5.peg.10"/>
<comment type="subunit">
    <text evidence="2">Homotetramer.</text>
</comment>
<evidence type="ECO:0000256" key="2">
    <source>
        <dbReference type="HAMAP-Rule" id="MF_00984"/>
    </source>
</evidence>
<protein>
    <recommendedName>
        <fullName evidence="2 3">Single-stranded DNA-binding protein</fullName>
        <shortName evidence="2">SSB</shortName>
    </recommendedName>
</protein>
<dbReference type="STRING" id="1705394.SP60_00050"/>
<dbReference type="HAMAP" id="MF_00984">
    <property type="entry name" value="SSB"/>
    <property type="match status" value="1"/>
</dbReference>
<dbReference type="RefSeq" id="WP_053950697.1">
    <property type="nucleotide sequence ID" value="NZ_CP010552.1"/>
</dbReference>